<comment type="caution">
    <text evidence="6">The sequence shown here is derived from an EMBL/GenBank/DDBJ whole genome shotgun (WGS) entry which is preliminary data.</text>
</comment>
<dbReference type="PANTHER" id="PTHR43418">
    <property type="entry name" value="MULTIFUNCTIONAL TRYPTOPHAN BIOSYNTHESIS PROTEIN-RELATED"/>
    <property type="match status" value="1"/>
</dbReference>
<sequence length="190" mass="20069">MKPVLLIDNLDSFTFNLVESLQRLGAEVAVRRNSIAADAALEEARRMNAVIMISPGPGSPTEAGCCLELIALAKGRVPVIGICLGHQAIVEQAGGTVARAPEPVHGKSMLLAHDGAGPFAGLPSPVRVGRYHSLCTRDLPERFTVHAQVDGMAMAFSDPQALQLGLQFHPESILTTHGEVMMANALALFG</sequence>
<dbReference type="Proteomes" id="UP001500235">
    <property type="component" value="Unassembled WGS sequence"/>
</dbReference>
<evidence type="ECO:0000256" key="2">
    <source>
        <dbReference type="ARBA" id="ARBA00022962"/>
    </source>
</evidence>
<evidence type="ECO:0000256" key="3">
    <source>
        <dbReference type="ARBA" id="ARBA00023239"/>
    </source>
</evidence>
<evidence type="ECO:0000256" key="1">
    <source>
        <dbReference type="ARBA" id="ARBA00012266"/>
    </source>
</evidence>
<dbReference type="PANTHER" id="PTHR43418:SF2">
    <property type="entry name" value="BIFUNCTIONAL PROTEIN TRPGD"/>
    <property type="match status" value="1"/>
</dbReference>
<dbReference type="PROSITE" id="PS51273">
    <property type="entry name" value="GATASE_TYPE_1"/>
    <property type="match status" value="1"/>
</dbReference>
<dbReference type="EC" id="4.1.3.27" evidence="1"/>
<keyword evidence="3" id="KW-0456">Lyase</keyword>
<reference evidence="7" key="1">
    <citation type="journal article" date="2019" name="Int. J. Syst. Evol. Microbiol.">
        <title>The Global Catalogue of Microorganisms (GCM) 10K type strain sequencing project: providing services to taxonomists for standard genome sequencing and annotation.</title>
        <authorList>
            <consortium name="The Broad Institute Genomics Platform"/>
            <consortium name="The Broad Institute Genome Sequencing Center for Infectious Disease"/>
            <person name="Wu L."/>
            <person name="Ma J."/>
        </authorList>
    </citation>
    <scope>NUCLEOTIDE SEQUENCE [LARGE SCALE GENOMIC DNA]</scope>
    <source>
        <strain evidence="7">JCM 17563</strain>
    </source>
</reference>
<protein>
    <recommendedName>
        <fullName evidence="1">anthranilate synthase</fullName>
        <ecNumber evidence="1">4.1.3.27</ecNumber>
    </recommendedName>
</protein>
<organism evidence="6 7">
    <name type="scientific">Sphingomonas swuensis</name>
    <dbReference type="NCBI Taxonomy" id="977800"/>
    <lineage>
        <taxon>Bacteria</taxon>
        <taxon>Pseudomonadati</taxon>
        <taxon>Pseudomonadota</taxon>
        <taxon>Alphaproteobacteria</taxon>
        <taxon>Sphingomonadales</taxon>
        <taxon>Sphingomonadaceae</taxon>
        <taxon>Sphingomonas</taxon>
    </lineage>
</organism>
<dbReference type="Pfam" id="PF00117">
    <property type="entry name" value="GATase"/>
    <property type="match status" value="1"/>
</dbReference>
<feature type="domain" description="Glutamine amidotransferase" evidence="5">
    <location>
        <begin position="5"/>
        <end position="186"/>
    </location>
</feature>
<dbReference type="RefSeq" id="WP_344707566.1">
    <property type="nucleotide sequence ID" value="NZ_BAABBQ010000001.1"/>
</dbReference>
<evidence type="ECO:0000256" key="4">
    <source>
        <dbReference type="ARBA" id="ARBA00047683"/>
    </source>
</evidence>
<accession>A0ABP7T7M2</accession>
<evidence type="ECO:0000259" key="5">
    <source>
        <dbReference type="Pfam" id="PF00117"/>
    </source>
</evidence>
<dbReference type="PRINTS" id="PR00097">
    <property type="entry name" value="ANTSNTHASEII"/>
</dbReference>
<dbReference type="InterPro" id="IPR050472">
    <property type="entry name" value="Anth_synth/Amidotransfase"/>
</dbReference>
<dbReference type="SUPFAM" id="SSF52317">
    <property type="entry name" value="Class I glutamine amidotransferase-like"/>
    <property type="match status" value="1"/>
</dbReference>
<dbReference type="InterPro" id="IPR017926">
    <property type="entry name" value="GATASE"/>
</dbReference>
<comment type="catalytic activity">
    <reaction evidence="4">
        <text>chorismate + L-glutamine = anthranilate + pyruvate + L-glutamate + H(+)</text>
        <dbReference type="Rhea" id="RHEA:21732"/>
        <dbReference type="ChEBI" id="CHEBI:15361"/>
        <dbReference type="ChEBI" id="CHEBI:15378"/>
        <dbReference type="ChEBI" id="CHEBI:16567"/>
        <dbReference type="ChEBI" id="CHEBI:29748"/>
        <dbReference type="ChEBI" id="CHEBI:29985"/>
        <dbReference type="ChEBI" id="CHEBI:58359"/>
        <dbReference type="EC" id="4.1.3.27"/>
    </reaction>
</comment>
<keyword evidence="7" id="KW-1185">Reference proteome</keyword>
<proteinExistence type="predicted"/>
<dbReference type="InterPro" id="IPR029062">
    <property type="entry name" value="Class_I_gatase-like"/>
</dbReference>
<keyword evidence="2" id="KW-0315">Glutamine amidotransferase</keyword>
<gene>
    <name evidence="6" type="ORF">GCM10022280_23400</name>
</gene>
<dbReference type="PRINTS" id="PR00099">
    <property type="entry name" value="CPSGATASE"/>
</dbReference>
<evidence type="ECO:0000313" key="7">
    <source>
        <dbReference type="Proteomes" id="UP001500235"/>
    </source>
</evidence>
<evidence type="ECO:0000313" key="6">
    <source>
        <dbReference type="EMBL" id="GAA4022085.1"/>
    </source>
</evidence>
<dbReference type="CDD" id="cd01743">
    <property type="entry name" value="GATase1_Anthranilate_Synthase"/>
    <property type="match status" value="1"/>
</dbReference>
<dbReference type="Gene3D" id="3.40.50.880">
    <property type="match status" value="1"/>
</dbReference>
<dbReference type="InterPro" id="IPR006221">
    <property type="entry name" value="TrpG/PapA_dom"/>
</dbReference>
<dbReference type="NCBIfam" id="TIGR00566">
    <property type="entry name" value="trpG_papA"/>
    <property type="match status" value="1"/>
</dbReference>
<dbReference type="EMBL" id="BAABBQ010000001">
    <property type="protein sequence ID" value="GAA4022085.1"/>
    <property type="molecule type" value="Genomic_DNA"/>
</dbReference>
<dbReference type="PRINTS" id="PR00096">
    <property type="entry name" value="GATASE"/>
</dbReference>
<name>A0ABP7T7M2_9SPHN</name>